<reference evidence="12 13" key="1">
    <citation type="journal article" date="2024" name="Front Chem Biol">
        <title>Unveiling the potential of Daldinia eschscholtzii MFLUCC 19-0629 through bioactivity and bioinformatics studies for enhanced sustainable agriculture production.</title>
        <authorList>
            <person name="Brooks S."/>
            <person name="Weaver J.A."/>
            <person name="Klomchit A."/>
            <person name="Alharthi S.A."/>
            <person name="Onlamun T."/>
            <person name="Nurani R."/>
            <person name="Vong T.K."/>
            <person name="Alberti F."/>
            <person name="Greco C."/>
        </authorList>
    </citation>
    <scope>NUCLEOTIDE SEQUENCE [LARGE SCALE GENOMIC DNA]</scope>
    <source>
        <strain evidence="12">MFLUCC 19-0629</strain>
    </source>
</reference>
<dbReference type="GO" id="GO:0006355">
    <property type="term" value="P:regulation of DNA-templated transcription"/>
    <property type="evidence" value="ECO:0007669"/>
    <property type="project" value="InterPro"/>
</dbReference>
<evidence type="ECO:0000256" key="6">
    <source>
        <dbReference type="ARBA" id="ARBA00023242"/>
    </source>
</evidence>
<dbReference type="EMBL" id="JBANMG010000006">
    <property type="protein sequence ID" value="KAK6951869.1"/>
    <property type="molecule type" value="Genomic_DNA"/>
</dbReference>
<dbReference type="GO" id="GO:0140673">
    <property type="term" value="P:transcription elongation-coupled chromatin remodeling"/>
    <property type="evidence" value="ECO:0007669"/>
    <property type="project" value="InterPro"/>
</dbReference>
<keyword evidence="7" id="KW-0137">Centromere</keyword>
<feature type="compositionally biased region" description="Low complexity" evidence="9">
    <location>
        <begin position="124"/>
        <end position="142"/>
    </location>
</feature>
<feature type="domain" description="Spt4/RpoE2 zinc finger" evidence="11">
    <location>
        <begin position="427"/>
        <end position="503"/>
    </location>
</feature>
<dbReference type="SUPFAM" id="SSF63393">
    <property type="entry name" value="RNA polymerase subunits"/>
    <property type="match status" value="1"/>
</dbReference>
<dbReference type="Gene3D" id="3.30.40.210">
    <property type="match status" value="1"/>
</dbReference>
<feature type="compositionally biased region" description="Low complexity" evidence="9">
    <location>
        <begin position="565"/>
        <end position="583"/>
    </location>
</feature>
<feature type="transmembrane region" description="Helical" evidence="10">
    <location>
        <begin position="192"/>
        <end position="211"/>
    </location>
</feature>
<dbReference type="AlphaFoldDB" id="A0AAX6MGX1"/>
<evidence type="ECO:0000259" key="11">
    <source>
        <dbReference type="SMART" id="SM01389"/>
    </source>
</evidence>
<feature type="region of interest" description="Disordered" evidence="9">
    <location>
        <begin position="294"/>
        <end position="409"/>
    </location>
</feature>
<comment type="similarity">
    <text evidence="3">Belongs to the SPT4 family.</text>
</comment>
<evidence type="ECO:0000313" key="12">
    <source>
        <dbReference type="EMBL" id="KAK6951869.1"/>
    </source>
</evidence>
<evidence type="ECO:0000256" key="9">
    <source>
        <dbReference type="SAM" id="MobiDB-lite"/>
    </source>
</evidence>
<name>A0AAX6MGX1_9PEZI</name>
<evidence type="ECO:0000313" key="13">
    <source>
        <dbReference type="Proteomes" id="UP001369815"/>
    </source>
</evidence>
<protein>
    <recommendedName>
        <fullName evidence="4">Transcription elongation factor SPT4</fullName>
    </recommendedName>
    <alternativeName>
        <fullName evidence="8">Chromatin elongation factor SPT4</fullName>
    </alternativeName>
</protein>
<feature type="compositionally biased region" description="Polar residues" evidence="9">
    <location>
        <begin position="52"/>
        <end position="67"/>
    </location>
</feature>
<proteinExistence type="inferred from homology"/>
<keyword evidence="13" id="KW-1185">Reference proteome</keyword>
<dbReference type="PANTHER" id="PTHR12882:SF1">
    <property type="entry name" value="TRANSCRIPTION ELONGATION FACTOR SPT4"/>
    <property type="match status" value="1"/>
</dbReference>
<dbReference type="GO" id="GO:0032044">
    <property type="term" value="C:DSIF complex"/>
    <property type="evidence" value="ECO:0007669"/>
    <property type="project" value="TreeGrafter"/>
</dbReference>
<feature type="compositionally biased region" description="Low complexity" evidence="9">
    <location>
        <begin position="386"/>
        <end position="400"/>
    </location>
</feature>
<dbReference type="InterPro" id="IPR022800">
    <property type="entry name" value="Spt4/RpoE2_Znf"/>
</dbReference>
<sequence>MNRKQQAKNNGARARLAKQRASPAAPKTPAIAANSNANADEASGTEALSDEAASSQQPSAENNNGTADTVPDHDVPDNTVNVSSDSIPDDNVPTQLASTEQSSDQQTASQETTNQESDNQGVSNQIPDPDLNQDQDNPINQPAHPVGHVPVYIPYPYFHTLPFNYFTFNPATHAAYAVPLNLASVPIFVNNLILLGFVPLYLIALVPIQGFQVPDFQLFPNDNDPADEDSYSEGLFDEEEDGPDFYGEDYEQDYEQDDEQDDGQDFDLSYYFGEHHHEEEVPYYEDEEVEYIDYPSSDHSNDQVQDTAAGSGEDSDDEVSDGKEEDESDKDCDQDDSDSQDDSDDQDDDNQGGTELEGSDNEHSDQEGSDCQTSNEKTSDSKASDSKAANNPQSSGTTSEKTSEEPAKMASQNLASMVIPPNHWRYARACMVCSIIMTQAHFRAEGCPNCPFLDLKGSPEAIEACTSSQFEGTMACFQPRRSWVARWQRVDTFVPGTYAIKVNGSLPEDIKTATEGITKQGGRAPQQAEPEPAQQEDSGKGKGKEDAQKKKKKQKKKNNKKKNKATAADKQGDLQEQGQQGQQDDLDGAE</sequence>
<feature type="region of interest" description="Disordered" evidence="9">
    <location>
        <begin position="518"/>
        <end position="590"/>
    </location>
</feature>
<dbReference type="GO" id="GO:0000993">
    <property type="term" value="F:RNA polymerase II complex binding"/>
    <property type="evidence" value="ECO:0007669"/>
    <property type="project" value="TreeGrafter"/>
</dbReference>
<comment type="subcellular location">
    <subcellularLocation>
        <location evidence="2">Chromosome</location>
        <location evidence="2">Centromere</location>
    </subcellularLocation>
    <subcellularLocation>
        <location evidence="1">Nucleus</location>
    </subcellularLocation>
</comment>
<evidence type="ECO:0000256" key="7">
    <source>
        <dbReference type="ARBA" id="ARBA00023328"/>
    </source>
</evidence>
<feature type="compositionally biased region" description="Low complexity" evidence="9">
    <location>
        <begin position="524"/>
        <end position="536"/>
    </location>
</feature>
<evidence type="ECO:0000256" key="2">
    <source>
        <dbReference type="ARBA" id="ARBA00004584"/>
    </source>
</evidence>
<evidence type="ECO:0000256" key="5">
    <source>
        <dbReference type="ARBA" id="ARBA00023163"/>
    </source>
</evidence>
<dbReference type="GO" id="GO:0000775">
    <property type="term" value="C:chromosome, centromeric region"/>
    <property type="evidence" value="ECO:0007669"/>
    <property type="project" value="UniProtKB-SubCell"/>
</dbReference>
<organism evidence="12 13">
    <name type="scientific">Daldinia eschscholtzii</name>
    <dbReference type="NCBI Taxonomy" id="292717"/>
    <lineage>
        <taxon>Eukaryota</taxon>
        <taxon>Fungi</taxon>
        <taxon>Dikarya</taxon>
        <taxon>Ascomycota</taxon>
        <taxon>Pezizomycotina</taxon>
        <taxon>Sordariomycetes</taxon>
        <taxon>Xylariomycetidae</taxon>
        <taxon>Xylariales</taxon>
        <taxon>Hypoxylaceae</taxon>
        <taxon>Daldinia</taxon>
    </lineage>
</organism>
<dbReference type="Pfam" id="PF06093">
    <property type="entry name" value="Spt4"/>
    <property type="match status" value="1"/>
</dbReference>
<comment type="caution">
    <text evidence="12">The sequence shown here is derived from an EMBL/GenBank/DDBJ whole genome shotgun (WGS) entry which is preliminary data.</text>
</comment>
<dbReference type="CDD" id="cd07973">
    <property type="entry name" value="Spt4"/>
    <property type="match status" value="1"/>
</dbReference>
<evidence type="ECO:0000256" key="4">
    <source>
        <dbReference type="ARBA" id="ARBA00020182"/>
    </source>
</evidence>
<feature type="region of interest" description="Disordered" evidence="9">
    <location>
        <begin position="219"/>
        <end position="267"/>
    </location>
</feature>
<feature type="compositionally biased region" description="Polar residues" evidence="9">
    <location>
        <begin position="78"/>
        <end position="123"/>
    </location>
</feature>
<feature type="compositionally biased region" description="Basic and acidic residues" evidence="9">
    <location>
        <begin position="537"/>
        <end position="548"/>
    </location>
</feature>
<evidence type="ECO:0000256" key="3">
    <source>
        <dbReference type="ARBA" id="ARBA00010464"/>
    </source>
</evidence>
<accession>A0AAX6MGX1</accession>
<keyword evidence="10" id="KW-0812">Transmembrane</keyword>
<feature type="compositionally biased region" description="Acidic residues" evidence="9">
    <location>
        <begin position="313"/>
        <end position="350"/>
    </location>
</feature>
<feature type="region of interest" description="Disordered" evidence="9">
    <location>
        <begin position="1"/>
        <end position="143"/>
    </location>
</feature>
<dbReference type="InterPro" id="IPR009287">
    <property type="entry name" value="Spt4"/>
</dbReference>
<feature type="compositionally biased region" description="Acidic residues" evidence="9">
    <location>
        <begin position="224"/>
        <end position="265"/>
    </location>
</feature>
<feature type="compositionally biased region" description="Low complexity" evidence="9">
    <location>
        <begin position="30"/>
        <end position="42"/>
    </location>
</feature>
<gene>
    <name evidence="12" type="ORF">Daesc_006394</name>
</gene>
<evidence type="ECO:0000256" key="10">
    <source>
        <dbReference type="SAM" id="Phobius"/>
    </source>
</evidence>
<dbReference type="SMART" id="SM01389">
    <property type="entry name" value="Spt4"/>
    <property type="match status" value="1"/>
</dbReference>
<keyword evidence="10" id="KW-0472">Membrane</keyword>
<keyword evidence="5" id="KW-0804">Transcription</keyword>
<dbReference type="InterPro" id="IPR029040">
    <property type="entry name" value="RPABC4/Spt4"/>
</dbReference>
<dbReference type="Proteomes" id="UP001369815">
    <property type="component" value="Unassembled WGS sequence"/>
</dbReference>
<evidence type="ECO:0000256" key="1">
    <source>
        <dbReference type="ARBA" id="ARBA00004123"/>
    </source>
</evidence>
<dbReference type="GO" id="GO:0008270">
    <property type="term" value="F:zinc ion binding"/>
    <property type="evidence" value="ECO:0007669"/>
    <property type="project" value="InterPro"/>
</dbReference>
<dbReference type="InterPro" id="IPR038510">
    <property type="entry name" value="Spt4_sf"/>
</dbReference>
<feature type="compositionally biased region" description="Basic residues" evidence="9">
    <location>
        <begin position="549"/>
        <end position="564"/>
    </location>
</feature>
<keyword evidence="10" id="KW-1133">Transmembrane helix</keyword>
<dbReference type="PANTHER" id="PTHR12882">
    <property type="entry name" value="SUPPRESSOR OF TY 4"/>
    <property type="match status" value="1"/>
</dbReference>
<evidence type="ECO:0000256" key="8">
    <source>
        <dbReference type="ARBA" id="ARBA00029869"/>
    </source>
</evidence>
<keyword evidence="6" id="KW-0539">Nucleus</keyword>